<comment type="caution">
    <text evidence="1">The sequence shown here is derived from an EMBL/GenBank/DDBJ whole genome shotgun (WGS) entry which is preliminary data.</text>
</comment>
<keyword evidence="2" id="KW-1185">Reference proteome</keyword>
<protein>
    <submittedName>
        <fullName evidence="1">Uncharacterized protein</fullName>
    </submittedName>
</protein>
<proteinExistence type="predicted"/>
<evidence type="ECO:0000313" key="2">
    <source>
        <dbReference type="Proteomes" id="UP000823775"/>
    </source>
</evidence>
<name>A0ABS8W2E5_DATST</name>
<dbReference type="Proteomes" id="UP000823775">
    <property type="component" value="Unassembled WGS sequence"/>
</dbReference>
<accession>A0ABS8W2E5</accession>
<dbReference type="EMBL" id="JACEIK010006745">
    <property type="protein sequence ID" value="MCE2056227.1"/>
    <property type="molecule type" value="Genomic_DNA"/>
</dbReference>
<sequence length="331" mass="37470">MSEIIFLRLRPHISIIQQDCMWSSGIQIEAPGVIGRICLQDWVVSGREGVGDPASNIGIFPPSSIILISDESDKDFEEASVKPKASSIHPIVIDEANRLFMESDVAKQLDLMHRQPFIALTLWKPTLGETPIDTSASISIEDAPSLPRTYEESIMTPRDHLLNNLFDTYPTPIWHTYRKLFINLVLLEETRLLSKLVDDESGKDFEEASVKPKASSIHPIVTDEANRLFMESDIAKQLNLMHRLPFIALTLWKPTLGETPIDTSSSISIKDAPYFPHTSEESIMTPRDHLLNNLVDTYPTPIWHTCRKLFINLVLLEETRLLSKHVGWPTI</sequence>
<evidence type="ECO:0000313" key="1">
    <source>
        <dbReference type="EMBL" id="MCE2056227.1"/>
    </source>
</evidence>
<organism evidence="1 2">
    <name type="scientific">Datura stramonium</name>
    <name type="common">Jimsonweed</name>
    <name type="synonym">Common thornapple</name>
    <dbReference type="NCBI Taxonomy" id="4076"/>
    <lineage>
        <taxon>Eukaryota</taxon>
        <taxon>Viridiplantae</taxon>
        <taxon>Streptophyta</taxon>
        <taxon>Embryophyta</taxon>
        <taxon>Tracheophyta</taxon>
        <taxon>Spermatophyta</taxon>
        <taxon>Magnoliopsida</taxon>
        <taxon>eudicotyledons</taxon>
        <taxon>Gunneridae</taxon>
        <taxon>Pentapetalae</taxon>
        <taxon>asterids</taxon>
        <taxon>lamiids</taxon>
        <taxon>Solanales</taxon>
        <taxon>Solanaceae</taxon>
        <taxon>Solanoideae</taxon>
        <taxon>Datureae</taxon>
        <taxon>Datura</taxon>
    </lineage>
</organism>
<gene>
    <name evidence="1" type="ORF">HAX54_044291</name>
</gene>
<reference evidence="1 2" key="1">
    <citation type="journal article" date="2021" name="BMC Genomics">
        <title>Datura genome reveals duplications of psychoactive alkaloid biosynthetic genes and high mutation rate following tissue culture.</title>
        <authorList>
            <person name="Rajewski A."/>
            <person name="Carter-House D."/>
            <person name="Stajich J."/>
            <person name="Litt A."/>
        </authorList>
    </citation>
    <scope>NUCLEOTIDE SEQUENCE [LARGE SCALE GENOMIC DNA]</scope>
    <source>
        <strain evidence="1">AR-01</strain>
    </source>
</reference>